<dbReference type="GO" id="GO:0071013">
    <property type="term" value="C:catalytic step 2 spliceosome"/>
    <property type="evidence" value="ECO:0007669"/>
    <property type="project" value="TreeGrafter"/>
</dbReference>
<dbReference type="PANTHER" id="PTHR13316:SF0">
    <property type="entry name" value="ZINC FINGER CCHC DOMAIN-CONTAINING PROTEIN 8"/>
    <property type="match status" value="1"/>
</dbReference>
<dbReference type="SUPFAM" id="SSF57756">
    <property type="entry name" value="Retrovirus zinc finger-like domains"/>
    <property type="match status" value="1"/>
</dbReference>
<dbReference type="GO" id="GO:0008270">
    <property type="term" value="F:zinc ion binding"/>
    <property type="evidence" value="ECO:0007669"/>
    <property type="project" value="UniProtKB-KW"/>
</dbReference>
<feature type="compositionally biased region" description="Basic residues" evidence="8">
    <location>
        <begin position="524"/>
        <end position="540"/>
    </location>
</feature>
<proteinExistence type="inferred from homology"/>
<feature type="compositionally biased region" description="Basic and acidic residues" evidence="8">
    <location>
        <begin position="590"/>
        <end position="599"/>
    </location>
</feature>
<reference evidence="11" key="1">
    <citation type="submission" date="2022-11" db="UniProtKB">
        <authorList>
            <consortium name="WormBaseParasite"/>
        </authorList>
    </citation>
    <scope>IDENTIFICATION</scope>
</reference>
<comment type="subcellular location">
    <subcellularLocation>
        <location evidence="1">Nucleus</location>
        <location evidence="1">Nucleoplasm</location>
    </subcellularLocation>
</comment>
<dbReference type="GO" id="GO:0003723">
    <property type="term" value="F:RNA binding"/>
    <property type="evidence" value="ECO:0007669"/>
    <property type="project" value="TreeGrafter"/>
</dbReference>
<evidence type="ECO:0000256" key="7">
    <source>
        <dbReference type="PROSITE-ProRule" id="PRU00047"/>
    </source>
</evidence>
<evidence type="ECO:0000256" key="1">
    <source>
        <dbReference type="ARBA" id="ARBA00004642"/>
    </source>
</evidence>
<feature type="region of interest" description="Disordered" evidence="8">
    <location>
        <begin position="201"/>
        <end position="227"/>
    </location>
</feature>
<keyword evidence="10" id="KW-1185">Reference proteome</keyword>
<dbReference type="SMART" id="SM00581">
    <property type="entry name" value="PSP"/>
    <property type="match status" value="1"/>
</dbReference>
<feature type="region of interest" description="Disordered" evidence="8">
    <location>
        <begin position="334"/>
        <end position="354"/>
    </location>
</feature>
<evidence type="ECO:0000256" key="5">
    <source>
        <dbReference type="ARBA" id="ARBA00022833"/>
    </source>
</evidence>
<keyword evidence="3" id="KW-0479">Metal-binding</keyword>
<keyword evidence="5" id="KW-0862">Zinc</keyword>
<name>A0A914HLY8_GLORO</name>
<accession>A0A914HLY8</accession>
<dbReference type="GO" id="GO:0005654">
    <property type="term" value="C:nucleoplasm"/>
    <property type="evidence" value="ECO:0007669"/>
    <property type="project" value="UniProtKB-SubCell"/>
</dbReference>
<feature type="region of interest" description="Disordered" evidence="8">
    <location>
        <begin position="128"/>
        <end position="163"/>
    </location>
</feature>
<feature type="region of interest" description="Disordered" evidence="8">
    <location>
        <begin position="523"/>
        <end position="605"/>
    </location>
</feature>
<evidence type="ECO:0000256" key="8">
    <source>
        <dbReference type="SAM" id="MobiDB-lite"/>
    </source>
</evidence>
<keyword evidence="6" id="KW-0539">Nucleus</keyword>
<feature type="compositionally biased region" description="Basic and acidic residues" evidence="8">
    <location>
        <begin position="260"/>
        <end position="271"/>
    </location>
</feature>
<dbReference type="Pfam" id="PF04046">
    <property type="entry name" value="PSP"/>
    <property type="match status" value="1"/>
</dbReference>
<evidence type="ECO:0000256" key="3">
    <source>
        <dbReference type="ARBA" id="ARBA00022723"/>
    </source>
</evidence>
<protein>
    <submittedName>
        <fullName evidence="11">CCHC-type domain-containing protein</fullName>
    </submittedName>
</protein>
<dbReference type="WBParaSite" id="Gr19_v10_g1793.t2">
    <property type="protein sequence ID" value="Gr19_v10_g1793.t2"/>
    <property type="gene ID" value="Gr19_v10_g1793"/>
</dbReference>
<comment type="similarity">
    <text evidence="2">Belongs to the ZCCHC8 family.</text>
</comment>
<feature type="compositionally biased region" description="Acidic residues" evidence="8">
    <location>
        <begin position="447"/>
        <end position="470"/>
    </location>
</feature>
<dbReference type="Proteomes" id="UP000887572">
    <property type="component" value="Unplaced"/>
</dbReference>
<dbReference type="InterPro" id="IPR036875">
    <property type="entry name" value="Znf_CCHC_sf"/>
</dbReference>
<feature type="region of interest" description="Disordered" evidence="8">
    <location>
        <begin position="446"/>
        <end position="470"/>
    </location>
</feature>
<dbReference type="InterPro" id="IPR006568">
    <property type="entry name" value="PSP_pro-rich"/>
</dbReference>
<evidence type="ECO:0000256" key="2">
    <source>
        <dbReference type="ARBA" id="ARBA00007497"/>
    </source>
</evidence>
<dbReference type="GO" id="GO:0019899">
    <property type="term" value="F:enzyme binding"/>
    <property type="evidence" value="ECO:0007669"/>
    <property type="project" value="UniProtKB-ARBA"/>
</dbReference>
<sequence>MNNNNKRKGGGGDDDDDNNNNNKRKYSGGGGGGDDIGTMEREWLAVFEEQRKIVEKLKKEKNERVAVAAAATTLAEAAVGAAAAAVAVCDGLEGVEDELVLKDEISGSDESDSASIQILDHDNVGKDATGRVRRKAQKVPSTKLRANTKGNVPPLDELASADDDSFVVDTEAVEDEANNSAYQQDQEGTTSSNFNFSQVISHHTPVPKDPRRSGGGGSTKRNSTSGKACFNCGAIGHELFKCPEPRDTRRISQNRNSFSKRRESAGSRFHEQCQGPQPGVISDQLRDALGIGLRVLPPWIYRMRQLGLLNGYPPAYRKRATEQLTVKFHMEDETTSAVGGRRKRKHAETTGENDQCRVKPEKLIRYSGFNYEADDYVDFDAQQWLIPPWDTFVQAQQHYIDQHLASVNVATDGTVKENATDDNNGKKRHKTVADVDVGRIEQKLDAEDGEQLEEEGEEETDDEAVDEPGEDVLFVDASRTLAKKKKKGNATLEEGEIVDESEAETDLDLRKLNSNKIDDNVTVRKSKKTTTKKLRKKRKTATVPSAPSDDVPPPSPPEQKQKVPDAMAPPNAAEGGGVQGGGVGPSTSKNDGKDHHEQLGEQQQQQEPMVVLEMQLGTHVPLNRLSVAKPPLENWAIGIQAFQHQPPSTSSGFFKRMHQIVKSVRKSGGD</sequence>
<feature type="compositionally biased region" description="Gly residues" evidence="8">
    <location>
        <begin position="574"/>
        <end position="584"/>
    </location>
</feature>
<feature type="region of interest" description="Disordered" evidence="8">
    <location>
        <begin position="246"/>
        <end position="279"/>
    </location>
</feature>
<evidence type="ECO:0000313" key="11">
    <source>
        <dbReference type="WBParaSite" id="Gr19_v10_g1793.t2"/>
    </source>
</evidence>
<organism evidence="10 11">
    <name type="scientific">Globodera rostochiensis</name>
    <name type="common">Golden nematode worm</name>
    <name type="synonym">Heterodera rostochiensis</name>
    <dbReference type="NCBI Taxonomy" id="31243"/>
    <lineage>
        <taxon>Eukaryota</taxon>
        <taxon>Metazoa</taxon>
        <taxon>Ecdysozoa</taxon>
        <taxon>Nematoda</taxon>
        <taxon>Chromadorea</taxon>
        <taxon>Rhabditida</taxon>
        <taxon>Tylenchina</taxon>
        <taxon>Tylenchomorpha</taxon>
        <taxon>Tylenchoidea</taxon>
        <taxon>Heteroderidae</taxon>
        <taxon>Heteroderinae</taxon>
        <taxon>Globodera</taxon>
    </lineage>
</organism>
<dbReference type="InterPro" id="IPR052115">
    <property type="entry name" value="NEXT_complex_subunit_ZCCHC8"/>
</dbReference>
<evidence type="ECO:0000313" key="10">
    <source>
        <dbReference type="Proteomes" id="UP000887572"/>
    </source>
</evidence>
<feature type="region of interest" description="Disordered" evidence="8">
    <location>
        <begin position="1"/>
        <end position="37"/>
    </location>
</feature>
<evidence type="ECO:0000256" key="6">
    <source>
        <dbReference type="ARBA" id="ARBA00023242"/>
    </source>
</evidence>
<dbReference type="PROSITE" id="PS50158">
    <property type="entry name" value="ZF_CCHC"/>
    <property type="match status" value="1"/>
</dbReference>
<feature type="domain" description="CCHC-type" evidence="9">
    <location>
        <begin position="229"/>
        <end position="244"/>
    </location>
</feature>
<evidence type="ECO:0000256" key="4">
    <source>
        <dbReference type="ARBA" id="ARBA00022771"/>
    </source>
</evidence>
<dbReference type="PANTHER" id="PTHR13316">
    <property type="entry name" value="ZINC FINGER, CCHC DOMAIN CONTAINING 8"/>
    <property type="match status" value="1"/>
</dbReference>
<dbReference type="InterPro" id="IPR001878">
    <property type="entry name" value="Znf_CCHC"/>
</dbReference>
<keyword evidence="4 7" id="KW-0863">Zinc-finger</keyword>
<evidence type="ECO:0000259" key="9">
    <source>
        <dbReference type="PROSITE" id="PS50158"/>
    </source>
</evidence>
<dbReference type="AlphaFoldDB" id="A0A914HLY8"/>